<evidence type="ECO:0000313" key="1">
    <source>
        <dbReference type="EMBL" id="CAB4122564.1"/>
    </source>
</evidence>
<proteinExistence type="predicted"/>
<dbReference type="EMBL" id="LR796161">
    <property type="protein sequence ID" value="CAB4122564.1"/>
    <property type="molecule type" value="Genomic_DNA"/>
</dbReference>
<gene>
    <name evidence="1" type="ORF">UFOVP31_41</name>
</gene>
<accession>A0A6J5KK50</accession>
<protein>
    <submittedName>
        <fullName evidence="1">Uncharacterized protein</fullName>
    </submittedName>
</protein>
<organism evidence="1">
    <name type="scientific">uncultured Caudovirales phage</name>
    <dbReference type="NCBI Taxonomy" id="2100421"/>
    <lineage>
        <taxon>Viruses</taxon>
        <taxon>Duplodnaviria</taxon>
        <taxon>Heunggongvirae</taxon>
        <taxon>Uroviricota</taxon>
        <taxon>Caudoviricetes</taxon>
        <taxon>Peduoviridae</taxon>
        <taxon>Maltschvirus</taxon>
        <taxon>Maltschvirus maltsch</taxon>
    </lineage>
</organism>
<sequence>MKEKPVDFQLFTKESPRQILREDFKSISELPIKGGWGYDIESAVIIDKKDPIVVPGLPFDGISIEYVFVDKRLFEELIIFRPNGQKFIQIEKALKQQRTLAVDGVQYDHLIFDVTAIPESLEFSAPPDKEAGRIHFISEFWFDISSFY</sequence>
<reference evidence="1" key="1">
    <citation type="submission" date="2020-04" db="EMBL/GenBank/DDBJ databases">
        <authorList>
            <person name="Chiriac C."/>
            <person name="Salcher M."/>
            <person name="Ghai R."/>
            <person name="Kavagutti S V."/>
        </authorList>
    </citation>
    <scope>NUCLEOTIDE SEQUENCE</scope>
</reference>
<name>A0A6J5KK50_9CAUD</name>